<feature type="domain" description="Sigma-54 factor interaction" evidence="6">
    <location>
        <begin position="368"/>
        <end position="472"/>
    </location>
</feature>
<dbReference type="PROSITE" id="PS50045">
    <property type="entry name" value="SIGMA54_INTERACT_4"/>
    <property type="match status" value="1"/>
</dbReference>
<dbReference type="PANTHER" id="PTHR32071">
    <property type="entry name" value="TRANSCRIPTIONAL REGULATORY PROTEIN"/>
    <property type="match status" value="1"/>
</dbReference>
<keyword evidence="3" id="KW-0805">Transcription regulation</keyword>
<dbReference type="InterPro" id="IPR003018">
    <property type="entry name" value="GAF"/>
</dbReference>
<dbReference type="EMBL" id="BAABKQ010000001">
    <property type="protein sequence ID" value="GAA4805363.1"/>
    <property type="molecule type" value="Genomic_DNA"/>
</dbReference>
<evidence type="ECO:0000256" key="1">
    <source>
        <dbReference type="ARBA" id="ARBA00022741"/>
    </source>
</evidence>
<dbReference type="InterPro" id="IPR009057">
    <property type="entry name" value="Homeodomain-like_sf"/>
</dbReference>
<evidence type="ECO:0000259" key="6">
    <source>
        <dbReference type="PROSITE" id="PS50045"/>
    </source>
</evidence>
<dbReference type="SUPFAM" id="SSF52540">
    <property type="entry name" value="P-loop containing nucleoside triphosphate hydrolases"/>
    <property type="match status" value="1"/>
</dbReference>
<evidence type="ECO:0000256" key="5">
    <source>
        <dbReference type="ARBA" id="ARBA00023163"/>
    </source>
</evidence>
<keyword evidence="5" id="KW-0804">Transcription</keyword>
<evidence type="ECO:0000256" key="4">
    <source>
        <dbReference type="ARBA" id="ARBA00023125"/>
    </source>
</evidence>
<keyword evidence="4" id="KW-0238">DNA-binding</keyword>
<evidence type="ECO:0000313" key="7">
    <source>
        <dbReference type="EMBL" id="GAA4805363.1"/>
    </source>
</evidence>
<dbReference type="InterPro" id="IPR058031">
    <property type="entry name" value="AAA_lid_NorR"/>
</dbReference>
<dbReference type="Pfam" id="PF02954">
    <property type="entry name" value="HTH_8"/>
    <property type="match status" value="1"/>
</dbReference>
<dbReference type="Pfam" id="PF01590">
    <property type="entry name" value="GAF"/>
    <property type="match status" value="1"/>
</dbReference>
<dbReference type="PRINTS" id="PR01590">
    <property type="entry name" value="HTHFIS"/>
</dbReference>
<evidence type="ECO:0000256" key="2">
    <source>
        <dbReference type="ARBA" id="ARBA00022840"/>
    </source>
</evidence>
<dbReference type="InterPro" id="IPR027417">
    <property type="entry name" value="P-loop_NTPase"/>
</dbReference>
<dbReference type="InterPro" id="IPR002197">
    <property type="entry name" value="HTH_Fis"/>
</dbReference>
<keyword evidence="8" id="KW-1185">Reference proteome</keyword>
<dbReference type="Proteomes" id="UP001500839">
    <property type="component" value="Unassembled WGS sequence"/>
</dbReference>
<keyword evidence="2" id="KW-0067">ATP-binding</keyword>
<dbReference type="InterPro" id="IPR029016">
    <property type="entry name" value="GAF-like_dom_sf"/>
</dbReference>
<evidence type="ECO:0000256" key="3">
    <source>
        <dbReference type="ARBA" id="ARBA00023015"/>
    </source>
</evidence>
<keyword evidence="1" id="KW-0547">Nucleotide-binding</keyword>
<dbReference type="InterPro" id="IPR002078">
    <property type="entry name" value="Sigma_54_int"/>
</dbReference>
<evidence type="ECO:0000313" key="8">
    <source>
        <dbReference type="Proteomes" id="UP001500839"/>
    </source>
</evidence>
<dbReference type="Gene3D" id="1.10.10.60">
    <property type="entry name" value="Homeodomain-like"/>
    <property type="match status" value="1"/>
</dbReference>
<dbReference type="Gene3D" id="3.30.450.40">
    <property type="match status" value="1"/>
</dbReference>
<dbReference type="SUPFAM" id="SSF55781">
    <property type="entry name" value="GAF domain-like"/>
    <property type="match status" value="1"/>
</dbReference>
<gene>
    <name evidence="7" type="ORF">GCM10023353_05200</name>
</gene>
<sequence length="541" mass="56109">MEPDHAITAFTGGPGSAAVRRAAAPVLEELARHTAGTGVALLLGDCDGVIVDRWSDTGAAERALERRGVIPGMLYSEEQAGTNGLGTALELGRGVAIHGTEHFLESLKGFSCYGHPIRHPLTRRVEGVVDITGVQATANPLYLPLVVRAVEEIERRLVEGARVEDLRLMSAYQRARRRSRSDAAVVGLGAELALADPAALDLVDPRDHPMLRGLARGLAAGRPLTTDAVLVSGAPVRVEMTRVEGAGAGTVFRIEAVAGAPRAAAVPTVAGPSEARPSEAGPAGTVAVVGEPGSGVTTAALRLIDGAGGAGEPVAADLLRLTLLDAVEVDAVELGADGERVWGGRFADALRDAERDDAAVVLIEHADLLPDRLLRRVSRALAGGAGRARLVVTVRTGTGAGEALAALCDRRAAVPPLRERQSEFPRIVAGVLAELDPDGGARVPPGVATVLASYPWPGNITELRAVLAAAVHRSGGTVTVDDLPEHVRRGATAARLTGMERAERAAIVAALAAKGGNKRQAAEELGISRTTLYARMRTLKV</sequence>
<organism evidence="7 8">
    <name type="scientific">Tomitella cavernea</name>
    <dbReference type="NCBI Taxonomy" id="1387982"/>
    <lineage>
        <taxon>Bacteria</taxon>
        <taxon>Bacillati</taxon>
        <taxon>Actinomycetota</taxon>
        <taxon>Actinomycetes</taxon>
        <taxon>Mycobacteriales</taxon>
        <taxon>Tomitella</taxon>
    </lineage>
</organism>
<protein>
    <submittedName>
        <fullName evidence="7">Helix-turn-helix domain-containing protein</fullName>
    </submittedName>
</protein>
<dbReference type="Pfam" id="PF25601">
    <property type="entry name" value="AAA_lid_14"/>
    <property type="match status" value="1"/>
</dbReference>
<dbReference type="Gene3D" id="1.10.8.60">
    <property type="match status" value="1"/>
</dbReference>
<reference evidence="8" key="1">
    <citation type="journal article" date="2019" name="Int. J. Syst. Evol. Microbiol.">
        <title>The Global Catalogue of Microorganisms (GCM) 10K type strain sequencing project: providing services to taxonomists for standard genome sequencing and annotation.</title>
        <authorList>
            <consortium name="The Broad Institute Genomics Platform"/>
            <consortium name="The Broad Institute Genome Sequencing Center for Infectious Disease"/>
            <person name="Wu L."/>
            <person name="Ma J."/>
        </authorList>
    </citation>
    <scope>NUCLEOTIDE SEQUENCE [LARGE SCALE GENOMIC DNA]</scope>
    <source>
        <strain evidence="8">JCM 18542</strain>
    </source>
</reference>
<dbReference type="SUPFAM" id="SSF46689">
    <property type="entry name" value="Homeodomain-like"/>
    <property type="match status" value="1"/>
</dbReference>
<comment type="caution">
    <text evidence="7">The sequence shown here is derived from an EMBL/GenBank/DDBJ whole genome shotgun (WGS) entry which is preliminary data.</text>
</comment>
<proteinExistence type="predicted"/>
<accession>A0ABP9C979</accession>
<name>A0ABP9C979_9ACTN</name>